<dbReference type="GO" id="GO:0031418">
    <property type="term" value="F:L-ascorbic acid binding"/>
    <property type="evidence" value="ECO:0007669"/>
    <property type="project" value="InterPro"/>
</dbReference>
<feature type="domain" description="Prolyl 4-hydroxylase alpha subunit" evidence="6">
    <location>
        <begin position="38"/>
        <end position="272"/>
    </location>
</feature>
<dbReference type="AlphaFoldDB" id="A0A0F4GHT5"/>
<dbReference type="STRING" id="1047168.A0A0F4GHT5"/>
<evidence type="ECO:0000256" key="5">
    <source>
        <dbReference type="ARBA" id="ARBA00023004"/>
    </source>
</evidence>
<dbReference type="GO" id="GO:0005506">
    <property type="term" value="F:iron ion binding"/>
    <property type="evidence" value="ECO:0007669"/>
    <property type="project" value="InterPro"/>
</dbReference>
<dbReference type="GO" id="GO:0004656">
    <property type="term" value="F:procollagen-proline 4-dioxygenase activity"/>
    <property type="evidence" value="ECO:0007669"/>
    <property type="project" value="TreeGrafter"/>
</dbReference>
<evidence type="ECO:0000256" key="1">
    <source>
        <dbReference type="ARBA" id="ARBA00001961"/>
    </source>
</evidence>
<organism evidence="7 8">
    <name type="scientific">Zymoseptoria brevis</name>
    <dbReference type="NCBI Taxonomy" id="1047168"/>
    <lineage>
        <taxon>Eukaryota</taxon>
        <taxon>Fungi</taxon>
        <taxon>Dikarya</taxon>
        <taxon>Ascomycota</taxon>
        <taxon>Pezizomycotina</taxon>
        <taxon>Dothideomycetes</taxon>
        <taxon>Dothideomycetidae</taxon>
        <taxon>Mycosphaerellales</taxon>
        <taxon>Mycosphaerellaceae</taxon>
        <taxon>Zymoseptoria</taxon>
    </lineage>
</organism>
<dbReference type="PANTHER" id="PTHR10869:SF241">
    <property type="entry name" value="FE2OG DIOXYGENASE DOMAIN-CONTAINING PROTEIN"/>
    <property type="match status" value="1"/>
</dbReference>
<comment type="cofactor">
    <cofactor evidence="1">
        <name>L-ascorbate</name>
        <dbReference type="ChEBI" id="CHEBI:38290"/>
    </cofactor>
</comment>
<dbReference type="EMBL" id="LAFY01000605">
    <property type="protein sequence ID" value="KJX96592.1"/>
    <property type="molecule type" value="Genomic_DNA"/>
</dbReference>
<evidence type="ECO:0000256" key="2">
    <source>
        <dbReference type="ARBA" id="ARBA00022723"/>
    </source>
</evidence>
<dbReference type="PANTHER" id="PTHR10869">
    <property type="entry name" value="PROLYL 4-HYDROXYLASE ALPHA SUBUNIT"/>
    <property type="match status" value="1"/>
</dbReference>
<dbReference type="SMART" id="SM00702">
    <property type="entry name" value="P4Hc"/>
    <property type="match status" value="1"/>
</dbReference>
<sequence>MSNLAPSLPEGFLLSPSPNLQTTRIDFAQTPLTEYAGLYAVVIDNVLTPTECATLIAGAEASSNGQWERALVNVGGGRQERIDYIRSCSRIIWDQAEVAERIWQRVEDLPEVKEISRLENCPKMFGNGPVKRGEVWRFSRPNERMRVLKYVGGEYFKRHTDGSYATPDGSERSYFTLHLYLNSGSVPGGDEVPEIAPFEFAAESGSTAPAQLDGSALVGGATSFHSLSFEDEMDVHVRPRTGRVLIFQHRSLLHSGQDVEKGEKYTMRTDLMYALESTKSETRSHMAGLDD</sequence>
<dbReference type="OrthoDB" id="69177at2759"/>
<evidence type="ECO:0000313" key="7">
    <source>
        <dbReference type="EMBL" id="KJX96592.1"/>
    </source>
</evidence>
<keyword evidence="3" id="KW-0223">Dioxygenase</keyword>
<reference evidence="7 8" key="1">
    <citation type="submission" date="2015-03" db="EMBL/GenBank/DDBJ databases">
        <title>RNA-seq based gene annotation and comparative genomics of four Zymoseptoria species reveal species-specific pathogenicity related genes and transposable element activity.</title>
        <authorList>
            <person name="Grandaubert J."/>
            <person name="Bhattacharyya A."/>
            <person name="Stukenbrock E.H."/>
        </authorList>
    </citation>
    <scope>NUCLEOTIDE SEQUENCE [LARGE SCALE GENOMIC DNA]</scope>
    <source>
        <strain evidence="7 8">Zb18110</strain>
    </source>
</reference>
<dbReference type="InterPro" id="IPR045054">
    <property type="entry name" value="P4HA-like"/>
</dbReference>
<keyword evidence="4" id="KW-0560">Oxidoreductase</keyword>
<dbReference type="InterPro" id="IPR044862">
    <property type="entry name" value="Pro_4_hyd_alph_FE2OG_OXY"/>
</dbReference>
<evidence type="ECO:0000256" key="4">
    <source>
        <dbReference type="ARBA" id="ARBA00023002"/>
    </source>
</evidence>
<dbReference type="GO" id="GO:0005783">
    <property type="term" value="C:endoplasmic reticulum"/>
    <property type="evidence" value="ECO:0007669"/>
    <property type="project" value="TreeGrafter"/>
</dbReference>
<evidence type="ECO:0000259" key="6">
    <source>
        <dbReference type="SMART" id="SM00702"/>
    </source>
</evidence>
<keyword evidence="8" id="KW-1185">Reference proteome</keyword>
<protein>
    <submittedName>
        <fullName evidence="7">Oxidoreductase domain containing protein</fullName>
    </submittedName>
</protein>
<evidence type="ECO:0000256" key="3">
    <source>
        <dbReference type="ARBA" id="ARBA00022964"/>
    </source>
</evidence>
<dbReference type="InterPro" id="IPR006620">
    <property type="entry name" value="Pro_4_hyd_alph"/>
</dbReference>
<dbReference type="Proteomes" id="UP000033647">
    <property type="component" value="Unassembled WGS sequence"/>
</dbReference>
<evidence type="ECO:0000313" key="8">
    <source>
        <dbReference type="Proteomes" id="UP000033647"/>
    </source>
</evidence>
<proteinExistence type="predicted"/>
<comment type="caution">
    <text evidence="7">The sequence shown here is derived from an EMBL/GenBank/DDBJ whole genome shotgun (WGS) entry which is preliminary data.</text>
</comment>
<dbReference type="Gene3D" id="2.60.120.620">
    <property type="entry name" value="q2cbj1_9rhob like domain"/>
    <property type="match status" value="1"/>
</dbReference>
<keyword evidence="5" id="KW-0408">Iron</keyword>
<dbReference type="Pfam" id="PF13640">
    <property type="entry name" value="2OG-FeII_Oxy_3"/>
    <property type="match status" value="1"/>
</dbReference>
<accession>A0A0F4GHT5</accession>
<name>A0A0F4GHT5_9PEZI</name>
<gene>
    <name evidence="7" type="ORF">TI39_contig613g00031</name>
</gene>
<keyword evidence="2" id="KW-0479">Metal-binding</keyword>